<evidence type="ECO:0000313" key="11">
    <source>
        <dbReference type="EMBL" id="MFC6387533.1"/>
    </source>
</evidence>
<evidence type="ECO:0000256" key="7">
    <source>
        <dbReference type="ARBA" id="ARBA00023125"/>
    </source>
</evidence>
<evidence type="ECO:0000256" key="8">
    <source>
        <dbReference type="ARBA" id="ARBA00047942"/>
    </source>
</evidence>
<dbReference type="Pfam" id="PF02384">
    <property type="entry name" value="N6_Mtase"/>
    <property type="match status" value="1"/>
</dbReference>
<keyword evidence="6" id="KW-0680">Restriction system</keyword>
<keyword evidence="7" id="KW-0238">DNA-binding</keyword>
<name>A0ABW1WG31_9BACL</name>
<dbReference type="InterPro" id="IPR003356">
    <property type="entry name" value="DNA_methylase_A-5"/>
</dbReference>
<feature type="domain" description="Type I restriction modification DNA specificity" evidence="9">
    <location>
        <begin position="446"/>
        <end position="611"/>
    </location>
</feature>
<comment type="similarity">
    <text evidence="1">Belongs to the type-I restriction system S methylase family.</text>
</comment>
<evidence type="ECO:0000256" key="5">
    <source>
        <dbReference type="ARBA" id="ARBA00022691"/>
    </source>
</evidence>
<dbReference type="PROSITE" id="PS00092">
    <property type="entry name" value="N6_MTASE"/>
    <property type="match status" value="1"/>
</dbReference>
<dbReference type="EC" id="2.1.1.72" evidence="2"/>
<dbReference type="SUPFAM" id="SSF116734">
    <property type="entry name" value="DNA methylase specificity domain"/>
    <property type="match status" value="1"/>
</dbReference>
<keyword evidence="12" id="KW-1185">Reference proteome</keyword>
<dbReference type="PANTHER" id="PTHR42933:SF3">
    <property type="entry name" value="TYPE I RESTRICTION ENZYME MJAVIII METHYLASE SUBUNIT"/>
    <property type="match status" value="1"/>
</dbReference>
<gene>
    <name evidence="11" type="ORF">ACFP7A_13080</name>
</gene>
<evidence type="ECO:0000259" key="10">
    <source>
        <dbReference type="Pfam" id="PF02384"/>
    </source>
</evidence>
<accession>A0ABW1WG31</accession>
<evidence type="ECO:0000256" key="1">
    <source>
        <dbReference type="ARBA" id="ARBA00010923"/>
    </source>
</evidence>
<dbReference type="InterPro" id="IPR044946">
    <property type="entry name" value="Restrct_endonuc_typeI_TRD_sf"/>
</dbReference>
<evidence type="ECO:0000256" key="4">
    <source>
        <dbReference type="ARBA" id="ARBA00022679"/>
    </source>
</evidence>
<comment type="caution">
    <text evidence="11">The sequence shown here is derived from an EMBL/GenBank/DDBJ whole genome shotgun (WGS) entry which is preliminary data.</text>
</comment>
<dbReference type="PANTHER" id="PTHR42933">
    <property type="entry name" value="SLR6095 PROTEIN"/>
    <property type="match status" value="1"/>
</dbReference>
<comment type="catalytic activity">
    <reaction evidence="8">
        <text>a 2'-deoxyadenosine in DNA + S-adenosyl-L-methionine = an N(6)-methyl-2'-deoxyadenosine in DNA + S-adenosyl-L-homocysteine + H(+)</text>
        <dbReference type="Rhea" id="RHEA:15197"/>
        <dbReference type="Rhea" id="RHEA-COMP:12418"/>
        <dbReference type="Rhea" id="RHEA-COMP:12419"/>
        <dbReference type="ChEBI" id="CHEBI:15378"/>
        <dbReference type="ChEBI" id="CHEBI:57856"/>
        <dbReference type="ChEBI" id="CHEBI:59789"/>
        <dbReference type="ChEBI" id="CHEBI:90615"/>
        <dbReference type="ChEBI" id="CHEBI:90616"/>
        <dbReference type="EC" id="2.1.1.72"/>
    </reaction>
</comment>
<evidence type="ECO:0000313" key="12">
    <source>
        <dbReference type="Proteomes" id="UP001596267"/>
    </source>
</evidence>
<dbReference type="Proteomes" id="UP001596267">
    <property type="component" value="Unassembled WGS sequence"/>
</dbReference>
<dbReference type="InterPro" id="IPR051537">
    <property type="entry name" value="DNA_Adenine_Mtase"/>
</dbReference>
<organism evidence="11 12">
    <name type="scientific">Sporolactobacillus kofuensis</name>
    <dbReference type="NCBI Taxonomy" id="269672"/>
    <lineage>
        <taxon>Bacteria</taxon>
        <taxon>Bacillati</taxon>
        <taxon>Bacillota</taxon>
        <taxon>Bacilli</taxon>
        <taxon>Bacillales</taxon>
        <taxon>Sporolactobacillaceae</taxon>
        <taxon>Sporolactobacillus</taxon>
    </lineage>
</organism>
<keyword evidence="3 11" id="KW-0489">Methyltransferase</keyword>
<dbReference type="Gene3D" id="3.90.220.20">
    <property type="entry name" value="DNA methylase specificity domains"/>
    <property type="match status" value="1"/>
</dbReference>
<dbReference type="SUPFAM" id="SSF53335">
    <property type="entry name" value="S-adenosyl-L-methionine-dependent methyltransferases"/>
    <property type="match status" value="1"/>
</dbReference>
<dbReference type="InterPro" id="IPR002052">
    <property type="entry name" value="DNA_methylase_N6_adenine_CS"/>
</dbReference>
<evidence type="ECO:0000256" key="2">
    <source>
        <dbReference type="ARBA" id="ARBA00011900"/>
    </source>
</evidence>
<dbReference type="InterPro" id="IPR000055">
    <property type="entry name" value="Restrct_endonuc_typeI_TRD"/>
</dbReference>
<feature type="domain" description="DNA methylase adenine-specific" evidence="10">
    <location>
        <begin position="118"/>
        <end position="419"/>
    </location>
</feature>
<evidence type="ECO:0000256" key="3">
    <source>
        <dbReference type="ARBA" id="ARBA00022603"/>
    </source>
</evidence>
<dbReference type="Gene3D" id="3.40.50.150">
    <property type="entry name" value="Vaccinia Virus protein VP39"/>
    <property type="match status" value="1"/>
</dbReference>
<evidence type="ECO:0000259" key="9">
    <source>
        <dbReference type="Pfam" id="PF01420"/>
    </source>
</evidence>
<dbReference type="RefSeq" id="WP_253077281.1">
    <property type="nucleotide sequence ID" value="NZ_JAMXWN010000018.1"/>
</dbReference>
<keyword evidence="5" id="KW-0949">S-adenosyl-L-methionine</keyword>
<reference evidence="12" key="1">
    <citation type="journal article" date="2019" name="Int. J. Syst. Evol. Microbiol.">
        <title>The Global Catalogue of Microorganisms (GCM) 10K type strain sequencing project: providing services to taxonomists for standard genome sequencing and annotation.</title>
        <authorList>
            <consortium name="The Broad Institute Genomics Platform"/>
            <consortium name="The Broad Institute Genome Sequencing Center for Infectious Disease"/>
            <person name="Wu L."/>
            <person name="Ma J."/>
        </authorList>
    </citation>
    <scope>NUCLEOTIDE SEQUENCE [LARGE SCALE GENOMIC DNA]</scope>
    <source>
        <strain evidence="12">CCUG 42001</strain>
    </source>
</reference>
<dbReference type="PRINTS" id="PR00507">
    <property type="entry name" value="N12N6MTFRASE"/>
</dbReference>
<dbReference type="InterPro" id="IPR029063">
    <property type="entry name" value="SAM-dependent_MTases_sf"/>
</dbReference>
<dbReference type="GO" id="GO:0032259">
    <property type="term" value="P:methylation"/>
    <property type="evidence" value="ECO:0007669"/>
    <property type="project" value="UniProtKB-KW"/>
</dbReference>
<keyword evidence="4" id="KW-0808">Transferase</keyword>
<dbReference type="GO" id="GO:0008168">
    <property type="term" value="F:methyltransferase activity"/>
    <property type="evidence" value="ECO:0007669"/>
    <property type="project" value="UniProtKB-KW"/>
</dbReference>
<sequence>MKIEEKQNLLWKSADAMRGTMEIAQIVDTESIILTHMYIEANSELADQMPKKLLWSNITRGGGSFKEKIKNASVTAEKKFSFLKDVFNNIEIPNQVDDNGLYQLINTFQPFNTLNVNEFAELFETLLYKFGEAEGKAGGEYLTPAPLAKLLSQLLDIRSGDVNDGVAGINQFLVEANRNAEENGGHVNLYGQEINARTWALGKIYLFMSRLTNATVTLSDTLLNPPLTNDGVLQKFDFVLMDPPYSMRWDPEQIKEENLGRFTYGLPSKSKSDMAFISHVVASLKEKGKAAIILPHGVLFRGGADGKIREEIIRDDLIEGVIGLPANLTYRTSIPVVVLILNKNKSKERKNKILFINANNEYTPGKGRNTLEKKHVDKIVKMFRSGEENEEACCFASTKEILENDANLNISRYFTMNEVQGKFGQVKVDLEKFEKSATPKKYLFEIAETFRGMNTPSLTKITNTKDGYPVIQLVDVQDGEIKFDQLSMMPIDEPSKIQNFLVQEGDIIVSNRGNAIKIAIVPRIDKKIILSHNFHAIRPREGMNAQFIKAYLESPVGQSYIESMQKGTAIKVLTLKEFNYLIVPVLPAEQQEVIGDTAEKAEKEYRKTLKQATEKRKKIYEDCFDKMGISRAIYES</sequence>
<proteinExistence type="inferred from homology"/>
<dbReference type="Pfam" id="PF01420">
    <property type="entry name" value="Methylase_S"/>
    <property type="match status" value="1"/>
</dbReference>
<evidence type="ECO:0000256" key="6">
    <source>
        <dbReference type="ARBA" id="ARBA00022747"/>
    </source>
</evidence>
<protein>
    <recommendedName>
        <fullName evidence="2">site-specific DNA-methyltransferase (adenine-specific)</fullName>
        <ecNumber evidence="2">2.1.1.72</ecNumber>
    </recommendedName>
</protein>
<dbReference type="EMBL" id="JBHSTQ010000016">
    <property type="protein sequence ID" value="MFC6387533.1"/>
    <property type="molecule type" value="Genomic_DNA"/>
</dbReference>